<dbReference type="AlphaFoldDB" id="A0A4Q7PFL3"/>
<accession>A0A4Q7PFL3</accession>
<evidence type="ECO:0000313" key="2">
    <source>
        <dbReference type="Proteomes" id="UP000292262"/>
    </source>
</evidence>
<comment type="caution">
    <text evidence="1">The sequence shown here is derived from an EMBL/GenBank/DDBJ whole genome shotgun (WGS) entry which is preliminary data.</text>
</comment>
<proteinExistence type="predicted"/>
<keyword evidence="2" id="KW-1185">Reference proteome</keyword>
<protein>
    <submittedName>
        <fullName evidence="1">GLPGLI family protein</fullName>
    </submittedName>
</protein>
<dbReference type="Proteomes" id="UP000292262">
    <property type="component" value="Unassembled WGS sequence"/>
</dbReference>
<name>A0A4Q7PFL3_9FLAO</name>
<dbReference type="NCBIfam" id="TIGR01200">
    <property type="entry name" value="GLPGLI"/>
    <property type="match status" value="1"/>
</dbReference>
<evidence type="ECO:0000313" key="1">
    <source>
        <dbReference type="EMBL" id="RZS99266.1"/>
    </source>
</evidence>
<reference evidence="1 2" key="1">
    <citation type="submission" date="2019-02" db="EMBL/GenBank/DDBJ databases">
        <title>Genomic Encyclopedia of Type Strains, Phase IV (KMG-IV): sequencing the most valuable type-strain genomes for metagenomic binning, comparative biology and taxonomic classification.</title>
        <authorList>
            <person name="Goeker M."/>
        </authorList>
    </citation>
    <scope>NUCLEOTIDE SEQUENCE [LARGE SCALE GENOMIC DNA]</scope>
    <source>
        <strain evidence="1 2">DSM 17196</strain>
    </source>
</reference>
<organism evidence="1 2">
    <name type="scientific">Aquimarina brevivitae</name>
    <dbReference type="NCBI Taxonomy" id="323412"/>
    <lineage>
        <taxon>Bacteria</taxon>
        <taxon>Pseudomonadati</taxon>
        <taxon>Bacteroidota</taxon>
        <taxon>Flavobacteriia</taxon>
        <taxon>Flavobacteriales</taxon>
        <taxon>Flavobacteriaceae</taxon>
        <taxon>Aquimarina</taxon>
    </lineage>
</organism>
<dbReference type="OrthoDB" id="1068986at2"/>
<dbReference type="RefSeq" id="WP_130285115.1">
    <property type="nucleotide sequence ID" value="NZ_SGXE01000001.1"/>
</dbReference>
<dbReference type="InterPro" id="IPR005901">
    <property type="entry name" value="GLPGLI"/>
</dbReference>
<sequence length="256" mass="30227">MKTLNLKIVMLLFIVVSYPLYTYGQDDIKGVIYYKGINEFKILPKYEEKDSLGNYVAGATARIYQNMKSRNKPVEFKLVFSDKESIFYMNDELTLQSERRNPTRKSKKEEIFYVNHNNKKVSWRNEYAGKLFLIESSLDTLKWSILEESKMIGKFKCFKARTVRKAVDFRSKEIMEEKITVWFTPELPYQYGPEAFYGLPGLVLEMNIGAFKYAFDSINLKPENEEINKPIEGKTVTHQEYMKYQQNSNLIDILRR</sequence>
<dbReference type="EMBL" id="SGXE01000001">
    <property type="protein sequence ID" value="RZS99266.1"/>
    <property type="molecule type" value="Genomic_DNA"/>
</dbReference>
<gene>
    <name evidence="1" type="ORF">EV197_0475</name>
</gene>
<dbReference type="Pfam" id="PF09697">
    <property type="entry name" value="Porph_ging"/>
    <property type="match status" value="1"/>
</dbReference>